<evidence type="ECO:0000313" key="1">
    <source>
        <dbReference type="EMBL" id="PWN50477.1"/>
    </source>
</evidence>
<keyword evidence="2" id="KW-1185">Reference proteome</keyword>
<gene>
    <name evidence="1" type="ORF">IE53DRAFT_387193</name>
</gene>
<name>A0ACD0NXB0_9BASI</name>
<protein>
    <submittedName>
        <fullName evidence="1">DNA glycosylase</fullName>
    </submittedName>
</protein>
<accession>A0ACD0NXB0</accession>
<sequence length="701" mass="77571">MTRRTEAIAAAVAAAEETNRSSPLKSSIPPPISHRNGTRKETRSSSKPSTDEITIENGGRRKVSTSNEPSATNGSKKRSEREWLDEGGQGSVAKGELAEDSKATEAKKGKNNTKDKKLASYRALIQASPFPDHHLPTPEEAERVAWLLGEHHGYRRESQGGKGLPRYQSPKEEGEKWGGCGDVASVLDATIRTVLSCNTSGRNSAAAHRSLTQRFGNRNWKAILEAPLEEVVESIRCGGLANNKAKTIQGILRDTQERYGVLSLDHLHNATDDEIMEELVSFNGVGPKVASCVLAFCIGRQSMAVDTHVWRLSRMLNWVPPKATRDQCYYHLHERVPGHLKYALHVLMIKHGKTCANCSAKGFATVKEEDAMTSGDEEETGVKKEGKDEDGETSSLSSPSSPRGSQAKSRPCPLKSKGLLGRTGKGKKQSKGEDKDEKKAIKPEVKGGNLDRGRRIKEEEMPTLPAGEDRVGKGEKSKSKLQLAQEISPSEMMLMLDESIQGDFKERGFTLEIVQPSDLVAEDRKRIFTIFEENMKELYVHSSQGWKPTAKKREFFSDESRFLIVRPKGGGEAGRIAGYIMFRLDTELCHSEDPVLGSRRGGGDDKAEDQEVEVEVAYCYEVQVSKSHQRLGIASRLMKSLETIAERTGMIKVMLTVFDENLGAREFYQSAGFELDMISPTKEGSRGRVDYEILSKSLIRY</sequence>
<organism evidence="1 2">
    <name type="scientific">Violaceomyces palustris</name>
    <dbReference type="NCBI Taxonomy" id="1673888"/>
    <lineage>
        <taxon>Eukaryota</taxon>
        <taxon>Fungi</taxon>
        <taxon>Dikarya</taxon>
        <taxon>Basidiomycota</taxon>
        <taxon>Ustilaginomycotina</taxon>
        <taxon>Ustilaginomycetes</taxon>
        <taxon>Violaceomycetales</taxon>
        <taxon>Violaceomycetaceae</taxon>
        <taxon>Violaceomyces</taxon>
    </lineage>
</organism>
<evidence type="ECO:0000313" key="2">
    <source>
        <dbReference type="Proteomes" id="UP000245626"/>
    </source>
</evidence>
<dbReference type="Proteomes" id="UP000245626">
    <property type="component" value="Unassembled WGS sequence"/>
</dbReference>
<reference evidence="1 2" key="1">
    <citation type="journal article" date="2018" name="Mol. Biol. Evol.">
        <title>Broad Genomic Sampling Reveals a Smut Pathogenic Ancestry of the Fungal Clade Ustilaginomycotina.</title>
        <authorList>
            <person name="Kijpornyongpan T."/>
            <person name="Mondo S.J."/>
            <person name="Barry K."/>
            <person name="Sandor L."/>
            <person name="Lee J."/>
            <person name="Lipzen A."/>
            <person name="Pangilinan J."/>
            <person name="LaButti K."/>
            <person name="Hainaut M."/>
            <person name="Henrissat B."/>
            <person name="Grigoriev I.V."/>
            <person name="Spatafora J.W."/>
            <person name="Aime M.C."/>
        </authorList>
    </citation>
    <scope>NUCLEOTIDE SEQUENCE [LARGE SCALE GENOMIC DNA]</scope>
    <source>
        <strain evidence="1 2">SA 807</strain>
    </source>
</reference>
<proteinExistence type="predicted"/>
<dbReference type="EMBL" id="KZ819927">
    <property type="protein sequence ID" value="PWN50477.1"/>
    <property type="molecule type" value="Genomic_DNA"/>
</dbReference>